<sequence length="49" mass="6010">MVDLEYKTIWKDGYIGYWNYKEMCWEDAKKIASFQLSVLMNLKDNWILD</sequence>
<name>A0A9N9I319_FUNMO</name>
<organism evidence="1 2">
    <name type="scientific">Funneliformis mosseae</name>
    <name type="common">Endomycorrhizal fungus</name>
    <name type="synonym">Glomus mosseae</name>
    <dbReference type="NCBI Taxonomy" id="27381"/>
    <lineage>
        <taxon>Eukaryota</taxon>
        <taxon>Fungi</taxon>
        <taxon>Fungi incertae sedis</taxon>
        <taxon>Mucoromycota</taxon>
        <taxon>Glomeromycotina</taxon>
        <taxon>Glomeromycetes</taxon>
        <taxon>Glomerales</taxon>
        <taxon>Glomeraceae</taxon>
        <taxon>Funneliformis</taxon>
    </lineage>
</organism>
<evidence type="ECO:0000313" key="1">
    <source>
        <dbReference type="EMBL" id="CAG8719235.1"/>
    </source>
</evidence>
<feature type="non-terminal residue" evidence="1">
    <location>
        <position position="49"/>
    </location>
</feature>
<gene>
    <name evidence="1" type="ORF">FMOSSE_LOCUS14866</name>
</gene>
<dbReference type="EMBL" id="CAJVPP010012918">
    <property type="protein sequence ID" value="CAG8719235.1"/>
    <property type="molecule type" value="Genomic_DNA"/>
</dbReference>
<dbReference type="AlphaFoldDB" id="A0A9N9I319"/>
<dbReference type="Proteomes" id="UP000789375">
    <property type="component" value="Unassembled WGS sequence"/>
</dbReference>
<reference evidence="1" key="1">
    <citation type="submission" date="2021-06" db="EMBL/GenBank/DDBJ databases">
        <authorList>
            <person name="Kallberg Y."/>
            <person name="Tangrot J."/>
            <person name="Rosling A."/>
        </authorList>
    </citation>
    <scope>NUCLEOTIDE SEQUENCE</scope>
    <source>
        <strain evidence="1">87-6 pot B 2015</strain>
    </source>
</reference>
<keyword evidence="2" id="KW-1185">Reference proteome</keyword>
<comment type="caution">
    <text evidence="1">The sequence shown here is derived from an EMBL/GenBank/DDBJ whole genome shotgun (WGS) entry which is preliminary data.</text>
</comment>
<accession>A0A9N9I319</accession>
<protein>
    <submittedName>
        <fullName evidence="1">776_t:CDS:1</fullName>
    </submittedName>
</protein>
<evidence type="ECO:0000313" key="2">
    <source>
        <dbReference type="Proteomes" id="UP000789375"/>
    </source>
</evidence>
<proteinExistence type="predicted"/>